<dbReference type="Pfam" id="PF18029">
    <property type="entry name" value="Glyoxalase_6"/>
    <property type="match status" value="1"/>
</dbReference>
<dbReference type="Gene3D" id="3.10.180.10">
    <property type="entry name" value="2,3-Dihydroxybiphenyl 1,2-Dioxygenase, domain 1"/>
    <property type="match status" value="1"/>
</dbReference>
<reference evidence="3" key="1">
    <citation type="submission" date="2016-06" db="EMBL/GenBank/DDBJ databases">
        <authorList>
            <person name="Varghese N."/>
        </authorList>
    </citation>
    <scope>NUCLEOTIDE SEQUENCE [LARGE SCALE GENOMIC DNA]</scope>
    <source>
        <strain evidence="3">DSM 45555</strain>
    </source>
</reference>
<protein>
    <submittedName>
        <fullName evidence="2">Uncharacterized conserved protein PhnB, glyoxalase superfamily</fullName>
    </submittedName>
</protein>
<dbReference type="Proteomes" id="UP000198551">
    <property type="component" value="Unassembled WGS sequence"/>
</dbReference>
<dbReference type="AlphaFoldDB" id="A0A1C4ZCT6"/>
<dbReference type="SUPFAM" id="SSF54593">
    <property type="entry name" value="Glyoxalase/Bleomycin resistance protein/Dihydroxybiphenyl dioxygenase"/>
    <property type="match status" value="1"/>
</dbReference>
<evidence type="ECO:0000313" key="3">
    <source>
        <dbReference type="Proteomes" id="UP000198551"/>
    </source>
</evidence>
<dbReference type="InterPro" id="IPR029068">
    <property type="entry name" value="Glyas_Bleomycin-R_OHBP_Dase"/>
</dbReference>
<accession>A0A1C4ZCT6</accession>
<feature type="domain" description="Glyoxalase-like" evidence="1">
    <location>
        <begin position="14"/>
        <end position="117"/>
    </location>
</feature>
<sequence length="126" mass="13609">MRAHDQRTAPHLTVSDTSEAIAFYTDVFDAVAIQRECLLDGHVVHAELAVGGHRLIVSEWWEAGDLSVAANRDEVLTIERTDPESVLRRAVAAGAHVEPPAGPSHQVTLRDPAGLCWSVVGPQRTG</sequence>
<evidence type="ECO:0000259" key="1">
    <source>
        <dbReference type="Pfam" id="PF18029"/>
    </source>
</evidence>
<name>A0A1C4ZCT6_9ACTN</name>
<gene>
    <name evidence="2" type="ORF">GA0070215_11629</name>
</gene>
<proteinExistence type="predicted"/>
<dbReference type="PANTHER" id="PTHR34109">
    <property type="entry name" value="BNAUNNG04460D PROTEIN-RELATED"/>
    <property type="match status" value="1"/>
</dbReference>
<dbReference type="RefSeq" id="WP_018787742.1">
    <property type="nucleotide sequence ID" value="NZ_FMCV01000016.1"/>
</dbReference>
<dbReference type="EMBL" id="FMCV01000016">
    <property type="protein sequence ID" value="SCF30551.1"/>
    <property type="molecule type" value="Genomic_DNA"/>
</dbReference>
<keyword evidence="3" id="KW-1185">Reference proteome</keyword>
<dbReference type="PANTHER" id="PTHR34109:SF1">
    <property type="entry name" value="VOC DOMAIN-CONTAINING PROTEIN"/>
    <property type="match status" value="1"/>
</dbReference>
<organism evidence="2 3">
    <name type="scientific">Micromonospora marina</name>
    <dbReference type="NCBI Taxonomy" id="307120"/>
    <lineage>
        <taxon>Bacteria</taxon>
        <taxon>Bacillati</taxon>
        <taxon>Actinomycetota</taxon>
        <taxon>Actinomycetes</taxon>
        <taxon>Micromonosporales</taxon>
        <taxon>Micromonosporaceae</taxon>
        <taxon>Micromonospora</taxon>
    </lineage>
</organism>
<dbReference type="InterPro" id="IPR041581">
    <property type="entry name" value="Glyoxalase_6"/>
</dbReference>
<evidence type="ECO:0000313" key="2">
    <source>
        <dbReference type="EMBL" id="SCF30551.1"/>
    </source>
</evidence>